<evidence type="ECO:0000256" key="1">
    <source>
        <dbReference type="SAM" id="MobiDB-lite"/>
    </source>
</evidence>
<dbReference type="Proteomes" id="UP001320420">
    <property type="component" value="Unassembled WGS sequence"/>
</dbReference>
<organism evidence="2 3">
    <name type="scientific">Diatrype stigma</name>
    <dbReference type="NCBI Taxonomy" id="117547"/>
    <lineage>
        <taxon>Eukaryota</taxon>
        <taxon>Fungi</taxon>
        <taxon>Dikarya</taxon>
        <taxon>Ascomycota</taxon>
        <taxon>Pezizomycotina</taxon>
        <taxon>Sordariomycetes</taxon>
        <taxon>Xylariomycetidae</taxon>
        <taxon>Xylariales</taxon>
        <taxon>Diatrypaceae</taxon>
        <taxon>Diatrype</taxon>
    </lineage>
</organism>
<feature type="compositionally biased region" description="Basic residues" evidence="1">
    <location>
        <begin position="67"/>
        <end position="83"/>
    </location>
</feature>
<feature type="region of interest" description="Disordered" evidence="1">
    <location>
        <begin position="19"/>
        <end position="97"/>
    </location>
</feature>
<evidence type="ECO:0000313" key="2">
    <source>
        <dbReference type="EMBL" id="KAK7751036.1"/>
    </source>
</evidence>
<feature type="compositionally biased region" description="Basic and acidic residues" evidence="1">
    <location>
        <begin position="187"/>
        <end position="196"/>
    </location>
</feature>
<feature type="compositionally biased region" description="Gly residues" evidence="1">
    <location>
        <begin position="42"/>
        <end position="64"/>
    </location>
</feature>
<evidence type="ECO:0000313" key="3">
    <source>
        <dbReference type="Proteomes" id="UP001320420"/>
    </source>
</evidence>
<gene>
    <name evidence="2" type="ORF">SLS62_007021</name>
</gene>
<feature type="region of interest" description="Disordered" evidence="1">
    <location>
        <begin position="143"/>
        <end position="196"/>
    </location>
</feature>
<sequence length="196" mass="20624">MAASVQPGGSSVATSMAMFTAEMRDRQARGKNPYEFSDEGGSEGSSGVSGGGGGGGGTGGGGGRNQPQHHHQHRQHRHQHLRNLRGGSSGTEPHQVLEKRRKAAQVLMTPELLMVTSLRHGESIPATRLRYTRMLCNVEAPMPMLETQKPETPRQGSGPGPGPGQQGSRKKSSSHDAGASSTNSPSGRRESKGANR</sequence>
<proteinExistence type="predicted"/>
<name>A0AAN9UQ06_9PEZI</name>
<reference evidence="2 3" key="1">
    <citation type="submission" date="2024-02" db="EMBL/GenBank/DDBJ databases">
        <title>De novo assembly and annotation of 12 fungi associated with fruit tree decline syndrome in Ontario, Canada.</title>
        <authorList>
            <person name="Sulman M."/>
            <person name="Ellouze W."/>
            <person name="Ilyukhin E."/>
        </authorList>
    </citation>
    <scope>NUCLEOTIDE SEQUENCE [LARGE SCALE GENOMIC DNA]</scope>
    <source>
        <strain evidence="2 3">M11/M66-122</strain>
    </source>
</reference>
<comment type="caution">
    <text evidence="2">The sequence shown here is derived from an EMBL/GenBank/DDBJ whole genome shotgun (WGS) entry which is preliminary data.</text>
</comment>
<accession>A0AAN9UQ06</accession>
<protein>
    <submittedName>
        <fullName evidence="2">Uncharacterized protein</fullName>
    </submittedName>
</protein>
<dbReference type="EMBL" id="JAKJXP020000055">
    <property type="protein sequence ID" value="KAK7751036.1"/>
    <property type="molecule type" value="Genomic_DNA"/>
</dbReference>
<dbReference type="AlphaFoldDB" id="A0AAN9UQ06"/>
<keyword evidence="3" id="KW-1185">Reference proteome</keyword>